<feature type="transmembrane region" description="Helical" evidence="2">
    <location>
        <begin position="396"/>
        <end position="416"/>
    </location>
</feature>
<feature type="compositionally biased region" description="Low complexity" evidence="1">
    <location>
        <begin position="327"/>
        <end position="338"/>
    </location>
</feature>
<feature type="region of interest" description="Disordered" evidence="1">
    <location>
        <begin position="1"/>
        <end position="53"/>
    </location>
</feature>
<feature type="transmembrane region" description="Helical" evidence="2">
    <location>
        <begin position="62"/>
        <end position="79"/>
    </location>
</feature>
<feature type="compositionally biased region" description="Polar residues" evidence="1">
    <location>
        <begin position="1"/>
        <end position="14"/>
    </location>
</feature>
<feature type="transmembrane region" description="Helical" evidence="2">
    <location>
        <begin position="364"/>
        <end position="384"/>
    </location>
</feature>
<dbReference type="AlphaFoldDB" id="A0A9N8DZZ9"/>
<feature type="region of interest" description="Disordered" evidence="1">
    <location>
        <begin position="476"/>
        <end position="576"/>
    </location>
</feature>
<feature type="transmembrane region" description="Helical" evidence="2">
    <location>
        <begin position="99"/>
        <end position="118"/>
    </location>
</feature>
<evidence type="ECO:0000313" key="3">
    <source>
        <dbReference type="EMBL" id="CAB9511524.1"/>
    </source>
</evidence>
<dbReference type="EMBL" id="CAICTM010000488">
    <property type="protein sequence ID" value="CAB9511524.1"/>
    <property type="molecule type" value="Genomic_DNA"/>
</dbReference>
<sequence length="576" mass="63409">MPNDNATTTSSPATMVTAKQEGAPAATGGAPEAAVDNSADDSSPSDGDDEASPVKLYKSNRLKGYITLILAGIINYTAARNSQKVVNNHAVAASDGQRAYAEAVAITSVLMTSVIFVAHLDRWSPLKSVWEKTFGDGSVIELLMIIFLVIWWTIATSIATTVRGIAGDGKGQYNLYYSTWCCCWTSYWTLERWLVAYGWASFKQFISSWPFRAPGWIAVGIFSFLCLMWYMDLYSNHESATRDAPLLQQHYLEIGDGQWEWLLFVGSATLVPSLVFVIVELFRETSTDATSSSLHGGSTKATPDKRFSVAAAAHHRVNAAVGTRNFSPSRDSPIRSSRQFVPQRQNPLPDKGNSTGGKGPLENILEGFCLVLLVLAWIPTVIISTSPGGAASLVGNAYFCTWINTVFIMETFIWFLHDLRKGVHSALQVKEREYQKRQQEVMQKSRALEGKRMAAGSWQNDAVDDIELDEVQPTPTMQAVMPPLPTHPVFDLSSSQTPPPQEERLAATSPNVASNDTYRRGNVRLRGTDLDDDLDDVGEDDLPGDDDNNERTPRGSTVFFEADMAPSNRDLENPMK</sequence>
<feature type="transmembrane region" description="Helical" evidence="2">
    <location>
        <begin position="139"/>
        <end position="162"/>
    </location>
</feature>
<accession>A0A9N8DZZ9</accession>
<dbReference type="OrthoDB" id="45297at2759"/>
<comment type="caution">
    <text evidence="3">The sequence shown here is derived from an EMBL/GenBank/DDBJ whole genome shotgun (WGS) entry which is preliminary data.</text>
</comment>
<keyword evidence="2" id="KW-0812">Transmembrane</keyword>
<evidence type="ECO:0000256" key="2">
    <source>
        <dbReference type="SAM" id="Phobius"/>
    </source>
</evidence>
<feature type="compositionally biased region" description="Low complexity" evidence="1">
    <location>
        <begin position="21"/>
        <end position="45"/>
    </location>
</feature>
<feature type="transmembrane region" description="Helical" evidence="2">
    <location>
        <begin position="261"/>
        <end position="282"/>
    </location>
</feature>
<name>A0A9N8DZZ9_9STRA</name>
<feature type="transmembrane region" description="Helical" evidence="2">
    <location>
        <begin position="211"/>
        <end position="231"/>
    </location>
</feature>
<keyword evidence="2" id="KW-1133">Transmembrane helix</keyword>
<proteinExistence type="predicted"/>
<evidence type="ECO:0000256" key="1">
    <source>
        <dbReference type="SAM" id="MobiDB-lite"/>
    </source>
</evidence>
<reference evidence="3" key="1">
    <citation type="submission" date="2020-06" db="EMBL/GenBank/DDBJ databases">
        <authorList>
            <consortium name="Plant Systems Biology data submission"/>
        </authorList>
    </citation>
    <scope>NUCLEOTIDE SEQUENCE</scope>
    <source>
        <strain evidence="3">D6</strain>
    </source>
</reference>
<keyword evidence="4" id="KW-1185">Reference proteome</keyword>
<feature type="compositionally biased region" description="Acidic residues" evidence="1">
    <location>
        <begin position="530"/>
        <end position="548"/>
    </location>
</feature>
<gene>
    <name evidence="3" type="ORF">SEMRO_489_G153230.1</name>
</gene>
<keyword evidence="2" id="KW-0472">Membrane</keyword>
<organism evidence="3 4">
    <name type="scientific">Seminavis robusta</name>
    <dbReference type="NCBI Taxonomy" id="568900"/>
    <lineage>
        <taxon>Eukaryota</taxon>
        <taxon>Sar</taxon>
        <taxon>Stramenopiles</taxon>
        <taxon>Ochrophyta</taxon>
        <taxon>Bacillariophyta</taxon>
        <taxon>Bacillariophyceae</taxon>
        <taxon>Bacillariophycidae</taxon>
        <taxon>Naviculales</taxon>
        <taxon>Naviculaceae</taxon>
        <taxon>Seminavis</taxon>
    </lineage>
</organism>
<feature type="region of interest" description="Disordered" evidence="1">
    <location>
        <begin position="323"/>
        <end position="357"/>
    </location>
</feature>
<protein>
    <submittedName>
        <fullName evidence="3">Uncharacterized protein</fullName>
    </submittedName>
</protein>
<evidence type="ECO:0000313" key="4">
    <source>
        <dbReference type="Proteomes" id="UP001153069"/>
    </source>
</evidence>
<dbReference type="Proteomes" id="UP001153069">
    <property type="component" value="Unassembled WGS sequence"/>
</dbReference>